<feature type="transmembrane region" description="Helical" evidence="1">
    <location>
        <begin position="234"/>
        <end position="254"/>
    </location>
</feature>
<evidence type="ECO:0000313" key="2">
    <source>
        <dbReference type="EMBL" id="WXB15375.1"/>
    </source>
</evidence>
<organism evidence="2 3">
    <name type="scientific">Pendulispora albinea</name>
    <dbReference type="NCBI Taxonomy" id="2741071"/>
    <lineage>
        <taxon>Bacteria</taxon>
        <taxon>Pseudomonadati</taxon>
        <taxon>Myxococcota</taxon>
        <taxon>Myxococcia</taxon>
        <taxon>Myxococcales</taxon>
        <taxon>Sorangiineae</taxon>
        <taxon>Pendulisporaceae</taxon>
        <taxon>Pendulispora</taxon>
    </lineage>
</organism>
<dbReference type="EMBL" id="CP089984">
    <property type="protein sequence ID" value="WXB15375.1"/>
    <property type="molecule type" value="Genomic_DNA"/>
</dbReference>
<reference evidence="2 3" key="1">
    <citation type="submission" date="2021-12" db="EMBL/GenBank/DDBJ databases">
        <title>Discovery of the Pendulisporaceae a myxobacterial family with distinct sporulation behavior and unique specialized metabolism.</title>
        <authorList>
            <person name="Garcia R."/>
            <person name="Popoff A."/>
            <person name="Bader C.D."/>
            <person name="Loehr J."/>
            <person name="Walesch S."/>
            <person name="Walt C."/>
            <person name="Boldt J."/>
            <person name="Bunk B."/>
            <person name="Haeckl F.J.F.P.J."/>
            <person name="Gunesch A.P."/>
            <person name="Birkelbach J."/>
            <person name="Nuebel U."/>
            <person name="Pietschmann T."/>
            <person name="Bach T."/>
            <person name="Mueller R."/>
        </authorList>
    </citation>
    <scope>NUCLEOTIDE SEQUENCE [LARGE SCALE GENOMIC DNA]</scope>
    <source>
        <strain evidence="2 3">MSr11954</strain>
    </source>
</reference>
<feature type="transmembrane region" description="Helical" evidence="1">
    <location>
        <begin position="172"/>
        <end position="192"/>
    </location>
</feature>
<gene>
    <name evidence="2" type="ORF">LZC94_47085</name>
</gene>
<sequence>MGEMHLPRQDASAHAIPSVSQIPPISVEHYDAERARLCRIGAACAVLNIAAQVFQAIANRFLIPEANSAVEAIQVRSLSIEHVRATVMLLSLLLLLAVFAATAFDRVRRAPVAALVGFASMLLLIGFELACRSIDLFAISQHWAREYLSAHDEALRQMVIERIAQWDAAVNALYFPAVLTYALGSACFALSLRGERGAPARLGSIAWTLNAIRLGLRTVGFAEIDALNRFLGAIYFPATVVMYGLLAIWLWSAAKTRRVDNLGRRMGPMDQPKSS</sequence>
<feature type="transmembrane region" description="Helical" evidence="1">
    <location>
        <begin position="110"/>
        <end position="131"/>
    </location>
</feature>
<accession>A0ABZ2M1Y4</accession>
<keyword evidence="1" id="KW-1133">Transmembrane helix</keyword>
<proteinExistence type="predicted"/>
<evidence type="ECO:0000256" key="1">
    <source>
        <dbReference type="SAM" id="Phobius"/>
    </source>
</evidence>
<name>A0ABZ2M1Y4_9BACT</name>
<keyword evidence="3" id="KW-1185">Reference proteome</keyword>
<dbReference type="RefSeq" id="WP_394825000.1">
    <property type="nucleotide sequence ID" value="NZ_CP089984.1"/>
</dbReference>
<dbReference type="Proteomes" id="UP001370348">
    <property type="component" value="Chromosome"/>
</dbReference>
<keyword evidence="1" id="KW-0472">Membrane</keyword>
<feature type="transmembrane region" description="Helical" evidence="1">
    <location>
        <begin position="85"/>
        <end position="104"/>
    </location>
</feature>
<keyword evidence="1" id="KW-0812">Transmembrane</keyword>
<evidence type="ECO:0000313" key="3">
    <source>
        <dbReference type="Proteomes" id="UP001370348"/>
    </source>
</evidence>
<protein>
    <submittedName>
        <fullName evidence="2">Uncharacterized protein</fullName>
    </submittedName>
</protein>